<proteinExistence type="inferred from homology"/>
<dbReference type="GO" id="GO:0008837">
    <property type="term" value="F:diaminopimelate epimerase activity"/>
    <property type="evidence" value="ECO:0007669"/>
    <property type="project" value="UniProtKB-EC"/>
</dbReference>
<dbReference type="InterPro" id="IPR001653">
    <property type="entry name" value="DAP_epimerase_DapF"/>
</dbReference>
<evidence type="ECO:0000256" key="2">
    <source>
        <dbReference type="ARBA" id="ARBA00023235"/>
    </source>
</evidence>
<dbReference type="EMBL" id="AFNU02000001">
    <property type="protein sequence ID" value="ERJ13369.1"/>
    <property type="molecule type" value="Genomic_DNA"/>
</dbReference>
<dbReference type="SUPFAM" id="SSF54506">
    <property type="entry name" value="Diaminopimelate epimerase-like"/>
    <property type="match status" value="1"/>
</dbReference>
<comment type="similarity">
    <text evidence="1">Belongs to the diaminopimelate epimerase family.</text>
</comment>
<dbReference type="PANTHER" id="PTHR31689">
    <property type="entry name" value="DIAMINOPIMELATE EPIMERASE, CHLOROPLASTIC"/>
    <property type="match status" value="1"/>
</dbReference>
<name>U2FQS1_9MOLU</name>
<reference evidence="3 4" key="2">
    <citation type="journal article" date="2013" name="PLoS ONE">
        <title>INDIGO - INtegrated Data Warehouse of MIcrobial GenOmes with Examples from the Red Sea Extremophiles.</title>
        <authorList>
            <person name="Alam I."/>
            <person name="Antunes A."/>
            <person name="Kamau A.A."/>
            <person name="Ba Alawi W."/>
            <person name="Kalkatawi M."/>
            <person name="Stingl U."/>
            <person name="Bajic V.B."/>
        </authorList>
    </citation>
    <scope>NUCLEOTIDE SEQUENCE [LARGE SCALE GENOMIC DNA]</scope>
    <source>
        <strain evidence="3 4">SSD-17B</strain>
    </source>
</reference>
<organism evidence="3 4">
    <name type="scientific">Haloplasma contractile SSD-17B</name>
    <dbReference type="NCBI Taxonomy" id="1033810"/>
    <lineage>
        <taxon>Bacteria</taxon>
        <taxon>Bacillati</taxon>
        <taxon>Mycoplasmatota</taxon>
        <taxon>Mollicutes</taxon>
        <taxon>Haloplasmatales</taxon>
        <taxon>Haloplasmataceae</taxon>
        <taxon>Haloplasma</taxon>
    </lineage>
</organism>
<dbReference type="EC" id="5.1.1.7" evidence="3"/>
<keyword evidence="2 3" id="KW-0413">Isomerase</keyword>
<dbReference type="InParanoid" id="U2FQS1"/>
<sequence length="255" mass="29158">MQFPYTKMETNGHSWIIIHEESLNKSILLSQLARNICHVGYGIGSDGILIVDEKYRPIPFVKAYNRDGKNVSVTDDSLRIIATYLLEKQTKNQLELNIDGNTIILVCRIKNTNSSVKYKLPDIHTEETIYMNESNVNTFSSQPNHTDYSITLDRAQFKLEGRSFITKRSNNRFFFIRQKTPSFICLDCIDGEVKDDPTDLEICEVLSILKNKKVIASDGLIHVQVPRGDLQGVCDYDSVYLSSKVQTITRGIFFY</sequence>
<dbReference type="GO" id="GO:0005829">
    <property type="term" value="C:cytosol"/>
    <property type="evidence" value="ECO:0007669"/>
    <property type="project" value="TreeGrafter"/>
</dbReference>
<dbReference type="Gene3D" id="3.10.310.10">
    <property type="entry name" value="Diaminopimelate Epimerase, Chain A, domain 1"/>
    <property type="match status" value="1"/>
</dbReference>
<dbReference type="AlphaFoldDB" id="U2FQS1"/>
<reference evidence="3 4" key="1">
    <citation type="journal article" date="2011" name="J. Bacteriol.">
        <title>Genome sequence of Haloplasma contractile, an unusual contractile bacterium from a deep-sea anoxic brine lake.</title>
        <authorList>
            <person name="Antunes A."/>
            <person name="Alam I."/>
            <person name="El Dorry H."/>
            <person name="Siam R."/>
            <person name="Robertson A."/>
            <person name="Bajic V.B."/>
            <person name="Stingl U."/>
        </authorList>
    </citation>
    <scope>NUCLEOTIDE SEQUENCE [LARGE SCALE GENOMIC DNA]</scope>
    <source>
        <strain evidence="3 4">SSD-17B</strain>
    </source>
</reference>
<evidence type="ECO:0000256" key="1">
    <source>
        <dbReference type="ARBA" id="ARBA00010219"/>
    </source>
</evidence>
<dbReference type="STRING" id="1033810.HLPCO_000020"/>
<dbReference type="Proteomes" id="UP000005707">
    <property type="component" value="Unassembled WGS sequence"/>
</dbReference>
<gene>
    <name evidence="3" type="primary">dapF</name>
    <name evidence="3" type="ORF">HLPCO_000020</name>
</gene>
<accession>U2FQS1</accession>
<evidence type="ECO:0000313" key="4">
    <source>
        <dbReference type="Proteomes" id="UP000005707"/>
    </source>
</evidence>
<dbReference type="PANTHER" id="PTHR31689:SF0">
    <property type="entry name" value="DIAMINOPIMELATE EPIMERASE"/>
    <property type="match status" value="1"/>
</dbReference>
<comment type="caution">
    <text evidence="3">The sequence shown here is derived from an EMBL/GenBank/DDBJ whole genome shotgun (WGS) entry which is preliminary data.</text>
</comment>
<protein>
    <submittedName>
        <fullName evidence="3">Diaminopimelate epimerase protein</fullName>
        <ecNumber evidence="3">5.1.1.7</ecNumber>
    </submittedName>
</protein>
<dbReference type="GO" id="GO:0009089">
    <property type="term" value="P:lysine biosynthetic process via diaminopimelate"/>
    <property type="evidence" value="ECO:0007669"/>
    <property type="project" value="InterPro"/>
</dbReference>
<keyword evidence="4" id="KW-1185">Reference proteome</keyword>
<evidence type="ECO:0000313" key="3">
    <source>
        <dbReference type="EMBL" id="ERJ13369.1"/>
    </source>
</evidence>